<evidence type="ECO:0000256" key="2">
    <source>
        <dbReference type="ARBA" id="ARBA00005722"/>
    </source>
</evidence>
<dbReference type="PANTHER" id="PTHR38776">
    <property type="entry name" value="MLTA-INTERACTING PROTEIN-RELATED"/>
    <property type="match status" value="1"/>
</dbReference>
<sequence length="289" mass="32781">MIIVKSRFHRTFLAFVALLILNLSIIAQSWAAEDESRWQFSIGLGLGVRTNPVMDNDDIPLVILPQFSYQGERFFIQNLDLGYNLFQNNKQELNILLTPSYDQIFFNEWDISNFVDRSNLASMAGGAKDSPSLEANNRAIDKSRLHDRHVAALAGVEYSHTIYDVDIQVQLLQEATGYYDGNEARLAISKSINVGKHDVKLTLGANWQNAATINYFYGLPERESPGNFAYEPNAGLTSLLRFDWAYQLDEHWSLRFFTSYRHLSHSISNSPLVTENNVVTAFAGGVYHF</sequence>
<gene>
    <name evidence="6" type="ORF">GCM10011613_31260</name>
</gene>
<protein>
    <submittedName>
        <fullName evidence="6">Structural protein MipA</fullName>
    </submittedName>
</protein>
<organism evidence="6 7">
    <name type="scientific">Cellvibrio zantedeschiae</name>
    <dbReference type="NCBI Taxonomy" id="1237077"/>
    <lineage>
        <taxon>Bacteria</taxon>
        <taxon>Pseudomonadati</taxon>
        <taxon>Pseudomonadota</taxon>
        <taxon>Gammaproteobacteria</taxon>
        <taxon>Cellvibrionales</taxon>
        <taxon>Cellvibrionaceae</taxon>
        <taxon>Cellvibrio</taxon>
    </lineage>
</organism>
<evidence type="ECO:0000256" key="1">
    <source>
        <dbReference type="ARBA" id="ARBA00004442"/>
    </source>
</evidence>
<keyword evidence="3" id="KW-0732">Signal</keyword>
<comment type="similarity">
    <text evidence="2">Belongs to the MipA/OmpV family.</text>
</comment>
<dbReference type="EMBL" id="BMYZ01000003">
    <property type="protein sequence ID" value="GGY84100.1"/>
    <property type="molecule type" value="Genomic_DNA"/>
</dbReference>
<evidence type="ECO:0000313" key="6">
    <source>
        <dbReference type="EMBL" id="GGY84100.1"/>
    </source>
</evidence>
<dbReference type="InterPro" id="IPR010583">
    <property type="entry name" value="MipA"/>
</dbReference>
<name>A0ABQ3BB97_9GAMM</name>
<reference evidence="7" key="1">
    <citation type="journal article" date="2019" name="Int. J. Syst. Evol. Microbiol.">
        <title>The Global Catalogue of Microorganisms (GCM) 10K type strain sequencing project: providing services to taxonomists for standard genome sequencing and annotation.</title>
        <authorList>
            <consortium name="The Broad Institute Genomics Platform"/>
            <consortium name="The Broad Institute Genome Sequencing Center for Infectious Disease"/>
            <person name="Wu L."/>
            <person name="Ma J."/>
        </authorList>
    </citation>
    <scope>NUCLEOTIDE SEQUENCE [LARGE SCALE GENOMIC DNA]</scope>
    <source>
        <strain evidence="7">KCTC 32239</strain>
    </source>
</reference>
<keyword evidence="7" id="KW-1185">Reference proteome</keyword>
<evidence type="ECO:0000256" key="3">
    <source>
        <dbReference type="ARBA" id="ARBA00022729"/>
    </source>
</evidence>
<dbReference type="RefSeq" id="WP_189420297.1">
    <property type="nucleotide sequence ID" value="NZ_BMYZ01000003.1"/>
</dbReference>
<dbReference type="Proteomes" id="UP000619761">
    <property type="component" value="Unassembled WGS sequence"/>
</dbReference>
<keyword evidence="5" id="KW-0998">Cell outer membrane</keyword>
<keyword evidence="4" id="KW-0472">Membrane</keyword>
<evidence type="ECO:0000256" key="4">
    <source>
        <dbReference type="ARBA" id="ARBA00023136"/>
    </source>
</evidence>
<comment type="caution">
    <text evidence="6">The sequence shown here is derived from an EMBL/GenBank/DDBJ whole genome shotgun (WGS) entry which is preliminary data.</text>
</comment>
<comment type="subcellular location">
    <subcellularLocation>
        <location evidence="1">Cell outer membrane</location>
    </subcellularLocation>
</comment>
<accession>A0ABQ3BB97</accession>
<dbReference type="Pfam" id="PF06629">
    <property type="entry name" value="MipA"/>
    <property type="match status" value="1"/>
</dbReference>
<evidence type="ECO:0000313" key="7">
    <source>
        <dbReference type="Proteomes" id="UP000619761"/>
    </source>
</evidence>
<proteinExistence type="inferred from homology"/>
<dbReference type="PANTHER" id="PTHR38776:SF1">
    <property type="entry name" value="MLTA-INTERACTING PROTEIN-RELATED"/>
    <property type="match status" value="1"/>
</dbReference>
<evidence type="ECO:0000256" key="5">
    <source>
        <dbReference type="ARBA" id="ARBA00023237"/>
    </source>
</evidence>